<reference evidence="13" key="1">
    <citation type="submission" date="2023-01" db="EMBL/GenBank/DDBJ databases">
        <title>Key to firefly adult light organ development and bioluminescence: homeobox transcription factors regulate luciferase expression and transportation to peroxisome.</title>
        <authorList>
            <person name="Fu X."/>
        </authorList>
    </citation>
    <scope>NUCLEOTIDE SEQUENCE [LARGE SCALE GENOMIC DNA]</scope>
</reference>
<dbReference type="Gene3D" id="1.20.1560.10">
    <property type="entry name" value="ABC transporter type 1, transmembrane domain"/>
    <property type="match status" value="2"/>
</dbReference>
<evidence type="ECO:0000256" key="5">
    <source>
        <dbReference type="ARBA" id="ARBA00022741"/>
    </source>
</evidence>
<feature type="transmembrane region" description="Helical" evidence="9">
    <location>
        <begin position="88"/>
        <end position="109"/>
    </location>
</feature>
<evidence type="ECO:0000259" key="10">
    <source>
        <dbReference type="PROSITE" id="PS50893"/>
    </source>
</evidence>
<feature type="transmembrane region" description="Helical" evidence="9">
    <location>
        <begin position="129"/>
        <end position="152"/>
    </location>
</feature>
<dbReference type="CDD" id="cd18579">
    <property type="entry name" value="ABC_6TM_ABCC_D1"/>
    <property type="match status" value="1"/>
</dbReference>
<dbReference type="GO" id="GO:0005524">
    <property type="term" value="F:ATP binding"/>
    <property type="evidence" value="ECO:0007669"/>
    <property type="project" value="UniProtKB-KW"/>
</dbReference>
<keyword evidence="13" id="KW-1185">Reference proteome</keyword>
<dbReference type="Pfam" id="PF00664">
    <property type="entry name" value="ABC_membrane"/>
    <property type="match status" value="2"/>
</dbReference>
<feature type="transmembrane region" description="Helical" evidence="9">
    <location>
        <begin position="812"/>
        <end position="831"/>
    </location>
</feature>
<accession>A0AAN7SGE5</accession>
<dbReference type="PROSITE" id="PS50929">
    <property type="entry name" value="ABC_TM1F"/>
    <property type="match status" value="2"/>
</dbReference>
<dbReference type="InterPro" id="IPR044726">
    <property type="entry name" value="ABCC_6TM_D2"/>
</dbReference>
<feature type="transmembrane region" description="Helical" evidence="9">
    <location>
        <begin position="921"/>
        <end position="943"/>
    </location>
</feature>
<comment type="subcellular location">
    <subcellularLocation>
        <location evidence="1">Membrane</location>
        <topology evidence="1">Multi-pass membrane protein</topology>
    </subcellularLocation>
</comment>
<feature type="transmembrane region" description="Helical" evidence="9">
    <location>
        <begin position="837"/>
        <end position="855"/>
    </location>
</feature>
<dbReference type="SUPFAM" id="SSF52540">
    <property type="entry name" value="P-loop containing nucleoside triphosphate hydrolases"/>
    <property type="match status" value="2"/>
</dbReference>
<evidence type="ECO:0000256" key="3">
    <source>
        <dbReference type="ARBA" id="ARBA00022692"/>
    </source>
</evidence>
<dbReference type="InterPro" id="IPR003593">
    <property type="entry name" value="AAA+_ATPase"/>
</dbReference>
<feature type="transmembrane region" description="Helical" evidence="9">
    <location>
        <begin position="203"/>
        <end position="225"/>
    </location>
</feature>
<feature type="domain" description="ABC transporter" evidence="10">
    <location>
        <begin position="406"/>
        <end position="624"/>
    </location>
</feature>
<evidence type="ECO:0000256" key="1">
    <source>
        <dbReference type="ARBA" id="ARBA00004141"/>
    </source>
</evidence>
<dbReference type="PANTHER" id="PTHR24223:SF448">
    <property type="entry name" value="FI20146P1-RELATED"/>
    <property type="match status" value="1"/>
</dbReference>
<feature type="domain" description="ABC transmembrane type-1" evidence="11">
    <location>
        <begin position="683"/>
        <end position="978"/>
    </location>
</feature>
<dbReference type="GO" id="GO:0016020">
    <property type="term" value="C:membrane"/>
    <property type="evidence" value="ECO:0007669"/>
    <property type="project" value="UniProtKB-SubCell"/>
</dbReference>
<organism evidence="12 13">
    <name type="scientific">Aquatica leii</name>
    <dbReference type="NCBI Taxonomy" id="1421715"/>
    <lineage>
        <taxon>Eukaryota</taxon>
        <taxon>Metazoa</taxon>
        <taxon>Ecdysozoa</taxon>
        <taxon>Arthropoda</taxon>
        <taxon>Hexapoda</taxon>
        <taxon>Insecta</taxon>
        <taxon>Pterygota</taxon>
        <taxon>Neoptera</taxon>
        <taxon>Endopterygota</taxon>
        <taxon>Coleoptera</taxon>
        <taxon>Polyphaga</taxon>
        <taxon>Elateriformia</taxon>
        <taxon>Elateroidea</taxon>
        <taxon>Lampyridae</taxon>
        <taxon>Luciolinae</taxon>
        <taxon>Aquatica</taxon>
    </lineage>
</organism>
<dbReference type="InterPro" id="IPR011527">
    <property type="entry name" value="ABC1_TM_dom"/>
</dbReference>
<feature type="domain" description="ABC transporter" evidence="10">
    <location>
        <begin position="1011"/>
        <end position="1240"/>
    </location>
</feature>
<gene>
    <name evidence="12" type="ORF">RN001_008093</name>
</gene>
<dbReference type="Proteomes" id="UP001353858">
    <property type="component" value="Unassembled WGS sequence"/>
</dbReference>
<dbReference type="InterPro" id="IPR036640">
    <property type="entry name" value="ABC1_TM_sf"/>
</dbReference>
<evidence type="ECO:0000256" key="7">
    <source>
        <dbReference type="ARBA" id="ARBA00022989"/>
    </source>
</evidence>
<feature type="domain" description="ABC transmembrane type-1" evidence="11">
    <location>
        <begin position="111"/>
        <end position="361"/>
    </location>
</feature>
<keyword evidence="7 9" id="KW-1133">Transmembrane helix</keyword>
<feature type="transmembrane region" description="Helical" evidence="9">
    <location>
        <begin position="231"/>
        <end position="250"/>
    </location>
</feature>
<feature type="transmembrane region" description="Helical" evidence="9">
    <location>
        <begin position="738"/>
        <end position="762"/>
    </location>
</feature>
<evidence type="ECO:0000313" key="13">
    <source>
        <dbReference type="Proteomes" id="UP001353858"/>
    </source>
</evidence>
<dbReference type="SMART" id="SM00382">
    <property type="entry name" value="AAA"/>
    <property type="match status" value="2"/>
</dbReference>
<dbReference type="InterPro" id="IPR027417">
    <property type="entry name" value="P-loop_NTPase"/>
</dbReference>
<dbReference type="AlphaFoldDB" id="A0AAN7SGE5"/>
<proteinExistence type="predicted"/>
<dbReference type="PROSITE" id="PS00211">
    <property type="entry name" value="ABC_TRANSPORTER_1"/>
    <property type="match status" value="1"/>
</dbReference>
<dbReference type="FunFam" id="1.20.1560.10:FF:000014">
    <property type="entry name" value="Multidrug resistance-associated protein member 4"/>
    <property type="match status" value="1"/>
</dbReference>
<comment type="caution">
    <text evidence="12">The sequence shown here is derived from an EMBL/GenBank/DDBJ whole genome shotgun (WGS) entry which is preliminary data.</text>
</comment>
<evidence type="ECO:0000313" key="12">
    <source>
        <dbReference type="EMBL" id="KAK4879947.1"/>
    </source>
</evidence>
<keyword evidence="3 9" id="KW-0812">Transmembrane</keyword>
<dbReference type="PROSITE" id="PS50893">
    <property type="entry name" value="ABC_TRANSPORTER_2"/>
    <property type="match status" value="2"/>
</dbReference>
<dbReference type="SUPFAM" id="SSF90123">
    <property type="entry name" value="ABC transporter transmembrane region"/>
    <property type="match status" value="2"/>
</dbReference>
<dbReference type="Pfam" id="PF00005">
    <property type="entry name" value="ABC_tran"/>
    <property type="match status" value="2"/>
</dbReference>
<evidence type="ECO:0000256" key="8">
    <source>
        <dbReference type="ARBA" id="ARBA00023136"/>
    </source>
</evidence>
<keyword evidence="8 9" id="KW-0472">Membrane</keyword>
<dbReference type="CDD" id="cd18580">
    <property type="entry name" value="ABC_6TM_ABCC_D2"/>
    <property type="match status" value="1"/>
</dbReference>
<sequence>MDGRAKVLRQHNPRDNANILSKITFLFACGTFRKGFRKQFEEQDVYDTSNHFSSTKLSNRLETEWEKEKKKQNPGLTIPLIKLFGIKYILWGVTYFSINTIFVMSKPLLKGKIISYFAKNETSVSEHQAYYYTGGLSVCIVGSTLLYHSYAFGIEQIILKIKVAISGLVYRKSLKLDSHSMSKDTSGQAITLITKDIDIFDSALLMLHKLWVGTIQTFIMIYIMYAQIGPAALVGALAVLLPLPVLGYLGKKVSEKRLSSAKYTDERVRKTQELLTSIETIKMYTWETFFEKAIINLRKKEITNLRMLLYIKALILSIGLLNAKFGLYFCIITYVALGHHVTAEKAFVVTGCFASLQSMISIYIPWSISQLADLKTSLQRISNFLTLDEINQNPSSGVVCQNSSKIFIKNANVTLEKTEILKNINLQIQTGVTVLTGTIGAGKSTLLKLILNDVNKTHGLVDVNGSISYASQEPWLFPGSVKQNIIFNELFDQKRYRDTIQICALQKDFDNLPIGDETCLTDKGLNLSRGQKCRINLARAIYKVANIYLLDDCLSAVDGHVGKHIFYELKKFFTDNICILVTHQELFLRESNNIIILNQGSIEFDGTYDNLKKLNLDKFKWFLKAESNVIEYKKTEEEYVNNEKVKDEANTKNVYKEVMQEGKVNKKVYFTYFKLGGSVTLYIFVILLAVITQGVISWNDYFVSFWVDMEQEMSGFRYNQTTYLEEYKTLEKSYKNVMILYSVVIVGMALFTVIRAFCFFYFTSKASINIHKLILKNVVGAKMMFFNKNLSGNVLNRLSRDLAIIDEHIPSTLFQVLRVIFTTISTVVVISTVNPMFLIPSSIFLVVLYVARNLYLPTARSIRRLEGATRSPVIGHFNSTIEGLTTIRANCAQEIVKNDFDGHQDIHNSVRYMHVVTMESFSFYLDILADTYIIIIIFSFLIFKSDTPVGKVGLAITQAFILTRYLQWGIRQWAELENHMTSSERILEYKDIQKEVKSGEIIKDWPKNGKISFHDVTVRYNPTSENVLNNVNFVIEPKKKIGIVGRTGAGKSTIVSALYRLYEFDGTIKIDNIDTKGVELNFLRKNISIIPQDPVLFTGTIRNNLDPFCEYSDEVLWKVIEKVNMKKAIGSLGDSISETGSNYSVGQRQLICLARALIRKNCILVLDEATASMDPQTDALIQNIIQTHFCNCTAIIIAHRLNTILDTDKILVVDFGKVLQYDTPQVLLQDKNGTFYKMVQNAGLI</sequence>
<dbReference type="FunFam" id="1.20.1560.10:FF:000026">
    <property type="entry name" value="Multidrug resistance-associated protein lethal(2)03659"/>
    <property type="match status" value="1"/>
</dbReference>
<evidence type="ECO:0000256" key="4">
    <source>
        <dbReference type="ARBA" id="ARBA00022737"/>
    </source>
</evidence>
<dbReference type="EMBL" id="JARPUR010000003">
    <property type="protein sequence ID" value="KAK4879947.1"/>
    <property type="molecule type" value="Genomic_DNA"/>
</dbReference>
<dbReference type="GO" id="GO:0140359">
    <property type="term" value="F:ABC-type transporter activity"/>
    <property type="evidence" value="ECO:0007669"/>
    <property type="project" value="InterPro"/>
</dbReference>
<dbReference type="FunFam" id="3.40.50.300:FF:000163">
    <property type="entry name" value="Multidrug resistance-associated protein member 4"/>
    <property type="match status" value="1"/>
</dbReference>
<name>A0AAN7SGE5_9COLE</name>
<protein>
    <recommendedName>
        <fullName evidence="14">Multidrug resistance-associated protein lethal(2)03659</fullName>
    </recommendedName>
</protein>
<keyword evidence="5" id="KW-0547">Nucleotide-binding</keyword>
<dbReference type="CDD" id="cd03250">
    <property type="entry name" value="ABCC_MRP_domain1"/>
    <property type="match status" value="1"/>
</dbReference>
<dbReference type="FunFam" id="3.40.50.300:FF:000973">
    <property type="entry name" value="Multidrug resistance-associated protein 4"/>
    <property type="match status" value="1"/>
</dbReference>
<evidence type="ECO:0000256" key="6">
    <source>
        <dbReference type="ARBA" id="ARBA00022840"/>
    </source>
</evidence>
<keyword evidence="6" id="KW-0067">ATP-binding</keyword>
<evidence type="ECO:0000259" key="11">
    <source>
        <dbReference type="PROSITE" id="PS50929"/>
    </source>
</evidence>
<dbReference type="InterPro" id="IPR050173">
    <property type="entry name" value="ABC_transporter_C-like"/>
</dbReference>
<dbReference type="GO" id="GO:0016887">
    <property type="term" value="F:ATP hydrolysis activity"/>
    <property type="evidence" value="ECO:0007669"/>
    <property type="project" value="InterPro"/>
</dbReference>
<feature type="transmembrane region" description="Helical" evidence="9">
    <location>
        <begin position="308"/>
        <end position="334"/>
    </location>
</feature>
<evidence type="ECO:0000256" key="2">
    <source>
        <dbReference type="ARBA" id="ARBA00022448"/>
    </source>
</evidence>
<keyword evidence="2" id="KW-0813">Transport</keyword>
<feature type="transmembrane region" description="Helical" evidence="9">
    <location>
        <begin position="672"/>
        <end position="696"/>
    </location>
</feature>
<evidence type="ECO:0000256" key="9">
    <source>
        <dbReference type="SAM" id="Phobius"/>
    </source>
</evidence>
<keyword evidence="4" id="KW-0677">Repeat</keyword>
<dbReference type="InterPro" id="IPR003439">
    <property type="entry name" value="ABC_transporter-like_ATP-bd"/>
</dbReference>
<dbReference type="Gene3D" id="3.40.50.300">
    <property type="entry name" value="P-loop containing nucleotide triphosphate hydrolases"/>
    <property type="match status" value="2"/>
</dbReference>
<dbReference type="InterPro" id="IPR017871">
    <property type="entry name" value="ABC_transporter-like_CS"/>
</dbReference>
<dbReference type="CDD" id="cd03244">
    <property type="entry name" value="ABCC_MRP_domain2"/>
    <property type="match status" value="1"/>
</dbReference>
<evidence type="ECO:0008006" key="14">
    <source>
        <dbReference type="Google" id="ProtNLM"/>
    </source>
</evidence>
<dbReference type="PANTHER" id="PTHR24223">
    <property type="entry name" value="ATP-BINDING CASSETTE SUB-FAMILY C"/>
    <property type="match status" value="1"/>
</dbReference>
<dbReference type="InterPro" id="IPR044746">
    <property type="entry name" value="ABCC_6TM_D1"/>
</dbReference>
<feature type="transmembrane region" description="Helical" evidence="9">
    <location>
        <begin position="346"/>
        <end position="366"/>
    </location>
</feature>